<organism evidence="5 6">
    <name type="scientific">Erpetoichthys calabaricus</name>
    <name type="common">Rope fish</name>
    <name type="synonym">Calamoichthys calabaricus</name>
    <dbReference type="NCBI Taxonomy" id="27687"/>
    <lineage>
        <taxon>Eukaryota</taxon>
        <taxon>Metazoa</taxon>
        <taxon>Chordata</taxon>
        <taxon>Craniata</taxon>
        <taxon>Vertebrata</taxon>
        <taxon>Euteleostomi</taxon>
        <taxon>Actinopterygii</taxon>
        <taxon>Polypteriformes</taxon>
        <taxon>Polypteridae</taxon>
        <taxon>Erpetoichthys</taxon>
    </lineage>
</organism>
<dbReference type="GeneTree" id="ENSGT00940000155727"/>
<evidence type="ECO:0000313" key="6">
    <source>
        <dbReference type="Proteomes" id="UP000694620"/>
    </source>
</evidence>
<reference evidence="5" key="1">
    <citation type="submission" date="2021-06" db="EMBL/GenBank/DDBJ databases">
        <authorList>
            <consortium name="Wellcome Sanger Institute Data Sharing"/>
        </authorList>
    </citation>
    <scope>NUCLEOTIDE SEQUENCE [LARGE SCALE GENOMIC DNA]</scope>
</reference>
<dbReference type="CDD" id="cd00070">
    <property type="entry name" value="GLECT"/>
    <property type="match status" value="2"/>
</dbReference>
<evidence type="ECO:0000256" key="3">
    <source>
        <dbReference type="RuleBase" id="RU102079"/>
    </source>
</evidence>
<dbReference type="PANTHER" id="PTHR11346">
    <property type="entry name" value="GALECTIN"/>
    <property type="match status" value="1"/>
</dbReference>
<feature type="domain" description="Galectin" evidence="4">
    <location>
        <begin position="184"/>
        <end position="314"/>
    </location>
</feature>
<accession>A0A8C4RLX3</accession>
<dbReference type="InterPro" id="IPR001079">
    <property type="entry name" value="Galectin_CRD"/>
</dbReference>
<dbReference type="InterPro" id="IPR044156">
    <property type="entry name" value="Galectin-like"/>
</dbReference>
<keyword evidence="2" id="KW-0677">Repeat</keyword>
<evidence type="ECO:0000256" key="1">
    <source>
        <dbReference type="ARBA" id="ARBA00022734"/>
    </source>
</evidence>
<protein>
    <recommendedName>
        <fullName evidence="3">Galectin</fullName>
    </recommendedName>
</protein>
<dbReference type="AlphaFoldDB" id="A0A8C4RLX3"/>
<dbReference type="FunFam" id="2.60.120.200:FF:000023">
    <property type="entry name" value="Galectin"/>
    <property type="match status" value="1"/>
</dbReference>
<dbReference type="Ensembl" id="ENSECRT00000004510.1">
    <property type="protein sequence ID" value="ENSECRP00000004442.1"/>
    <property type="gene ID" value="ENSECRG00000003017.1"/>
</dbReference>
<dbReference type="Proteomes" id="UP000694620">
    <property type="component" value="Chromosome 3"/>
</dbReference>
<keyword evidence="1 3" id="KW-0430">Lectin</keyword>
<reference evidence="5" key="3">
    <citation type="submission" date="2025-09" db="UniProtKB">
        <authorList>
            <consortium name="Ensembl"/>
        </authorList>
    </citation>
    <scope>IDENTIFICATION</scope>
</reference>
<reference evidence="5" key="2">
    <citation type="submission" date="2025-08" db="UniProtKB">
        <authorList>
            <consortium name="Ensembl"/>
        </authorList>
    </citation>
    <scope>IDENTIFICATION</scope>
</reference>
<evidence type="ECO:0000313" key="5">
    <source>
        <dbReference type="Ensembl" id="ENSECRP00000004442.1"/>
    </source>
</evidence>
<feature type="domain" description="Galectin" evidence="4">
    <location>
        <begin position="17"/>
        <end position="150"/>
    </location>
</feature>
<dbReference type="PROSITE" id="PS51304">
    <property type="entry name" value="GALECTIN"/>
    <property type="match status" value="2"/>
</dbReference>
<evidence type="ECO:0000256" key="2">
    <source>
        <dbReference type="ARBA" id="ARBA00022737"/>
    </source>
</evidence>
<dbReference type="GO" id="GO:0005737">
    <property type="term" value="C:cytoplasm"/>
    <property type="evidence" value="ECO:0007669"/>
    <property type="project" value="TreeGrafter"/>
</dbReference>
<keyword evidence="6" id="KW-1185">Reference proteome</keyword>
<dbReference type="Pfam" id="PF00337">
    <property type="entry name" value="Gal-bind_lectin"/>
    <property type="match status" value="2"/>
</dbReference>
<dbReference type="InterPro" id="IPR013320">
    <property type="entry name" value="ConA-like_dom_sf"/>
</dbReference>
<dbReference type="SMART" id="SM00908">
    <property type="entry name" value="Gal-bind_lectin"/>
    <property type="match status" value="2"/>
</dbReference>
<proteinExistence type="predicted"/>
<sequence length="314" mass="35475">MSALSPARTVLNPRIPYTGTIFGGFKPGEMIIIQGKVPNDADRFQVDLQCGSSINPRADVAFHFNPRFQRSGYIVCNTLQEEKWGREEITYEMPFKKGENFEIIIYALKDVLKVAVNGKHVLQYRHRLALERVDTLGVYGKIHVQALGFVSDTMSTSSSFESKNTEVAKENTILLQPPDYTLPYKGILKNGISPGKTISIKAEVSAYPHSFVVNFCSSDSTDIALHLNPRMKNSTFIRNSYLKGCWGSEECSLSKFPFVAGQYFEIIIYCDTHQYKVAVNGVHLLDYKHRVKSLESINQLEINGDIMLLDVKMW</sequence>
<dbReference type="SMART" id="SM00276">
    <property type="entry name" value="GLECT"/>
    <property type="match status" value="2"/>
</dbReference>
<evidence type="ECO:0000259" key="4">
    <source>
        <dbReference type="PROSITE" id="PS51304"/>
    </source>
</evidence>
<name>A0A8C4RLX3_ERPCA</name>
<dbReference type="SUPFAM" id="SSF49899">
    <property type="entry name" value="Concanavalin A-like lectins/glucanases"/>
    <property type="match status" value="2"/>
</dbReference>
<gene>
    <name evidence="5" type="primary">LGALS8</name>
    <name evidence="5" type="synonym">lgals8a</name>
</gene>
<dbReference type="GO" id="GO:0030246">
    <property type="term" value="F:carbohydrate binding"/>
    <property type="evidence" value="ECO:0007669"/>
    <property type="project" value="UniProtKB-UniRule"/>
</dbReference>
<dbReference type="FunFam" id="2.60.120.200:FF:000078">
    <property type="entry name" value="Galectin"/>
    <property type="match status" value="1"/>
</dbReference>
<dbReference type="Gene3D" id="2.60.120.200">
    <property type="match status" value="2"/>
</dbReference>
<dbReference type="PANTHER" id="PTHR11346:SF22">
    <property type="entry name" value="GALECTIN-8"/>
    <property type="match status" value="1"/>
</dbReference>